<name>A0AB34IVA8_PRYPA</name>
<keyword evidence="5 6" id="KW-0326">Glycosidase</keyword>
<dbReference type="Pfam" id="PF00728">
    <property type="entry name" value="Glyco_hydro_20"/>
    <property type="match status" value="1"/>
</dbReference>
<keyword evidence="8" id="KW-0732">Signal</keyword>
<dbReference type="InterPro" id="IPR029019">
    <property type="entry name" value="HEX_eukaryotic_N"/>
</dbReference>
<dbReference type="Gene3D" id="3.20.20.80">
    <property type="entry name" value="Glycosidases"/>
    <property type="match status" value="1"/>
</dbReference>
<evidence type="ECO:0000259" key="9">
    <source>
        <dbReference type="Pfam" id="PF00728"/>
    </source>
</evidence>
<dbReference type="GO" id="GO:0030203">
    <property type="term" value="P:glycosaminoglycan metabolic process"/>
    <property type="evidence" value="ECO:0007669"/>
    <property type="project" value="TreeGrafter"/>
</dbReference>
<dbReference type="AlphaFoldDB" id="A0AB34IVA8"/>
<evidence type="ECO:0000256" key="2">
    <source>
        <dbReference type="ARBA" id="ARBA00006285"/>
    </source>
</evidence>
<dbReference type="Gene3D" id="3.30.379.10">
    <property type="entry name" value="Chitobiase/beta-hexosaminidase domain 2-like"/>
    <property type="match status" value="1"/>
</dbReference>
<accession>A0AB34IVA8</accession>
<proteinExistence type="inferred from homology"/>
<dbReference type="GO" id="GO:0006689">
    <property type="term" value="P:ganglioside catabolic process"/>
    <property type="evidence" value="ECO:0007669"/>
    <property type="project" value="TreeGrafter"/>
</dbReference>
<sequence>MTMALLLALGPPAYAPRLPAALDLWPLPSNVSGTAAPLTVLPSASFFSLATPASSPLLTAAFDRYAALTFPHAPDAARPGRPDSPAITALSLTVHDLDESHPQLATDESYSLSLPAAGGAASAEARTVYGALRALETFSQLVRFDFDAGAYAAAAVELRDAPRFAHRGLMIDTARHYQPLASIRRLVDSLPFAKLNVLHWHMVDSQSFPFEVVSRPKLWEAAYAPSQRYTQADVAAIVEYGRLRGVRVMVEFDMPGHAASWCKGYPEICPSAACTQPLNVASNATFDLIGSLLGEVTGGRPSTRGAPSGLFPDNFVHLGGDEVDTACWTSTPSIASWLAARGWSADDGYAYFVKQTAALAMAAGRRPVQWSEVYDHFKSALPKPVIVHVWKDVTNVTEVLANGYNVLRNVGYDATSWYLDNLNVNWSAVYSNEPCHDVPDALCPGILGGHGEMWGETVDASDVEQTVWPRLAAIAEKLWSPRDLTTSPAASLSRLQSFRCLLNERGVAAAPVNNANARAAPPGPGSCLAQRRRSLAQLKTTK</sequence>
<feature type="domain" description="Beta-hexosaminidase eukaryotic type N-terminal" evidence="10">
    <location>
        <begin position="24"/>
        <end position="141"/>
    </location>
</feature>
<dbReference type="PANTHER" id="PTHR22600">
    <property type="entry name" value="BETA-HEXOSAMINIDASE"/>
    <property type="match status" value="1"/>
</dbReference>
<feature type="signal peptide" evidence="8">
    <location>
        <begin position="1"/>
        <end position="15"/>
    </location>
</feature>
<feature type="active site" description="Proton donor" evidence="7">
    <location>
        <position position="322"/>
    </location>
</feature>
<dbReference type="GO" id="GO:0004563">
    <property type="term" value="F:beta-N-acetylhexosaminidase activity"/>
    <property type="evidence" value="ECO:0007669"/>
    <property type="project" value="UniProtKB-EC"/>
</dbReference>
<dbReference type="Proteomes" id="UP001515480">
    <property type="component" value="Unassembled WGS sequence"/>
</dbReference>
<evidence type="ECO:0000256" key="3">
    <source>
        <dbReference type="ARBA" id="ARBA00022801"/>
    </source>
</evidence>
<evidence type="ECO:0000256" key="4">
    <source>
        <dbReference type="ARBA" id="ARBA00023180"/>
    </source>
</evidence>
<dbReference type="EC" id="3.2.1.52" evidence="6"/>
<gene>
    <name evidence="11" type="ORF">AB1Y20_007390</name>
</gene>
<protein>
    <recommendedName>
        <fullName evidence="6">Beta-hexosaminidase</fullName>
        <ecNumber evidence="6">3.2.1.52</ecNumber>
    </recommendedName>
</protein>
<keyword evidence="12" id="KW-1185">Reference proteome</keyword>
<dbReference type="EMBL" id="JBGBPQ010000017">
    <property type="protein sequence ID" value="KAL1507780.1"/>
    <property type="molecule type" value="Genomic_DNA"/>
</dbReference>
<evidence type="ECO:0000256" key="6">
    <source>
        <dbReference type="PIRNR" id="PIRNR001093"/>
    </source>
</evidence>
<dbReference type="GO" id="GO:0016020">
    <property type="term" value="C:membrane"/>
    <property type="evidence" value="ECO:0007669"/>
    <property type="project" value="TreeGrafter"/>
</dbReference>
<dbReference type="InterPro" id="IPR029018">
    <property type="entry name" value="Hex-like_dom2"/>
</dbReference>
<comment type="caution">
    <text evidence="11">The sequence shown here is derived from an EMBL/GenBank/DDBJ whole genome shotgun (WGS) entry which is preliminary data.</text>
</comment>
<feature type="chain" id="PRO_5044311276" description="Beta-hexosaminidase" evidence="8">
    <location>
        <begin position="16"/>
        <end position="542"/>
    </location>
</feature>
<evidence type="ECO:0000313" key="12">
    <source>
        <dbReference type="Proteomes" id="UP001515480"/>
    </source>
</evidence>
<feature type="domain" description="Glycoside hydrolase family 20 catalytic" evidence="9">
    <location>
        <begin position="164"/>
        <end position="481"/>
    </location>
</feature>
<dbReference type="SUPFAM" id="SSF55545">
    <property type="entry name" value="beta-N-acetylhexosaminidase-like domain"/>
    <property type="match status" value="1"/>
</dbReference>
<reference evidence="11 12" key="1">
    <citation type="journal article" date="2024" name="Science">
        <title>Giant polyketide synthase enzymes in the biosynthesis of giant marine polyether toxins.</title>
        <authorList>
            <person name="Fallon T.R."/>
            <person name="Shende V.V."/>
            <person name="Wierzbicki I.H."/>
            <person name="Pendleton A.L."/>
            <person name="Watervoot N.F."/>
            <person name="Auber R.P."/>
            <person name="Gonzalez D.J."/>
            <person name="Wisecaver J.H."/>
            <person name="Moore B.S."/>
        </authorList>
    </citation>
    <scope>NUCLEOTIDE SEQUENCE [LARGE SCALE GENOMIC DNA]</scope>
    <source>
        <strain evidence="11 12">12B1</strain>
    </source>
</reference>
<evidence type="ECO:0000256" key="7">
    <source>
        <dbReference type="PIRSR" id="PIRSR001093-1"/>
    </source>
</evidence>
<dbReference type="GO" id="GO:0005764">
    <property type="term" value="C:lysosome"/>
    <property type="evidence" value="ECO:0007669"/>
    <property type="project" value="TreeGrafter"/>
</dbReference>
<dbReference type="PANTHER" id="PTHR22600:SF21">
    <property type="entry name" value="BETA-HEXOSAMINIDASE A"/>
    <property type="match status" value="1"/>
</dbReference>
<dbReference type="Pfam" id="PF14845">
    <property type="entry name" value="Glycohydro_20b2"/>
    <property type="match status" value="1"/>
</dbReference>
<organism evidence="11 12">
    <name type="scientific">Prymnesium parvum</name>
    <name type="common">Toxic golden alga</name>
    <dbReference type="NCBI Taxonomy" id="97485"/>
    <lineage>
        <taxon>Eukaryota</taxon>
        <taxon>Haptista</taxon>
        <taxon>Haptophyta</taxon>
        <taxon>Prymnesiophyceae</taxon>
        <taxon>Prymnesiales</taxon>
        <taxon>Prymnesiaceae</taxon>
        <taxon>Prymnesium</taxon>
    </lineage>
</organism>
<evidence type="ECO:0000256" key="8">
    <source>
        <dbReference type="SAM" id="SignalP"/>
    </source>
</evidence>
<evidence type="ECO:0000256" key="5">
    <source>
        <dbReference type="ARBA" id="ARBA00023295"/>
    </source>
</evidence>
<keyword evidence="3 6" id="KW-0378">Hydrolase</keyword>
<dbReference type="PRINTS" id="PR00738">
    <property type="entry name" value="GLHYDRLASE20"/>
</dbReference>
<evidence type="ECO:0000256" key="1">
    <source>
        <dbReference type="ARBA" id="ARBA00001231"/>
    </source>
</evidence>
<comment type="similarity">
    <text evidence="2 6">Belongs to the glycosyl hydrolase 20 family.</text>
</comment>
<dbReference type="PIRSF" id="PIRSF001093">
    <property type="entry name" value="B-hxosamndse_ab_euk"/>
    <property type="match status" value="1"/>
</dbReference>
<evidence type="ECO:0000259" key="10">
    <source>
        <dbReference type="Pfam" id="PF14845"/>
    </source>
</evidence>
<keyword evidence="4" id="KW-0325">Glycoprotein</keyword>
<comment type="catalytic activity">
    <reaction evidence="1 6">
        <text>Hydrolysis of terminal non-reducing N-acetyl-D-hexosamine residues in N-acetyl-beta-D-hexosaminides.</text>
        <dbReference type="EC" id="3.2.1.52"/>
    </reaction>
</comment>
<dbReference type="GO" id="GO:0005975">
    <property type="term" value="P:carbohydrate metabolic process"/>
    <property type="evidence" value="ECO:0007669"/>
    <property type="project" value="InterPro"/>
</dbReference>
<dbReference type="SUPFAM" id="SSF51445">
    <property type="entry name" value="(Trans)glycosidases"/>
    <property type="match status" value="1"/>
</dbReference>
<dbReference type="InterPro" id="IPR015883">
    <property type="entry name" value="Glyco_hydro_20_cat"/>
</dbReference>
<dbReference type="InterPro" id="IPR025705">
    <property type="entry name" value="Beta_hexosaminidase_sua/sub"/>
</dbReference>
<evidence type="ECO:0000313" key="11">
    <source>
        <dbReference type="EMBL" id="KAL1507780.1"/>
    </source>
</evidence>
<dbReference type="InterPro" id="IPR017853">
    <property type="entry name" value="GH"/>
</dbReference>